<dbReference type="InterPro" id="IPR013786">
    <property type="entry name" value="AcylCoA_DH/ox_N"/>
</dbReference>
<dbReference type="InterPro" id="IPR036250">
    <property type="entry name" value="AcylCo_DH-like_C"/>
</dbReference>
<keyword evidence="3 6" id="KW-0285">Flavoprotein</keyword>
<evidence type="ECO:0000256" key="3">
    <source>
        <dbReference type="ARBA" id="ARBA00022630"/>
    </source>
</evidence>
<evidence type="ECO:0000256" key="6">
    <source>
        <dbReference type="RuleBase" id="RU362125"/>
    </source>
</evidence>
<dbReference type="GeneID" id="301842339"/>
<dbReference type="InterPro" id="IPR009075">
    <property type="entry name" value="AcylCo_DH/oxidase_C"/>
</dbReference>
<keyword evidence="4 6" id="KW-0274">FAD</keyword>
<evidence type="ECO:0000259" key="9">
    <source>
        <dbReference type="Pfam" id="PF02771"/>
    </source>
</evidence>
<dbReference type="Pfam" id="PF02771">
    <property type="entry name" value="Acyl-CoA_dh_N"/>
    <property type="match status" value="1"/>
</dbReference>
<reference evidence="10 11" key="1">
    <citation type="submission" date="2018-11" db="EMBL/GenBank/DDBJ databases">
        <title>Sequencing the genomes of 1000 actinobacteria strains.</title>
        <authorList>
            <person name="Klenk H.-P."/>
        </authorList>
    </citation>
    <scope>NUCLEOTIDE SEQUENCE [LARGE SCALE GENOMIC DNA]</scope>
    <source>
        <strain evidence="10 11">DSM 44348</strain>
    </source>
</reference>
<dbReference type="GO" id="GO:0050660">
    <property type="term" value="F:flavin adenine dinucleotide binding"/>
    <property type="evidence" value="ECO:0007669"/>
    <property type="project" value="InterPro"/>
</dbReference>
<evidence type="ECO:0000256" key="1">
    <source>
        <dbReference type="ARBA" id="ARBA00001974"/>
    </source>
</evidence>
<evidence type="ECO:0000313" key="10">
    <source>
        <dbReference type="EMBL" id="ROS38589.1"/>
    </source>
</evidence>
<dbReference type="AlphaFoldDB" id="A0A3N2GQS4"/>
<protein>
    <submittedName>
        <fullName evidence="10">Alkylation response protein AidB-like acyl-CoA dehydrogenase</fullName>
    </submittedName>
</protein>
<organism evidence="10 11">
    <name type="scientific">Amycolatopsis thermoflava</name>
    <dbReference type="NCBI Taxonomy" id="84480"/>
    <lineage>
        <taxon>Bacteria</taxon>
        <taxon>Bacillati</taxon>
        <taxon>Actinomycetota</taxon>
        <taxon>Actinomycetes</taxon>
        <taxon>Pseudonocardiales</taxon>
        <taxon>Pseudonocardiaceae</taxon>
        <taxon>Amycolatopsis</taxon>
        <taxon>Amycolatopsis methanolica group</taxon>
    </lineage>
</organism>
<comment type="cofactor">
    <cofactor evidence="1 6">
        <name>FAD</name>
        <dbReference type="ChEBI" id="CHEBI:57692"/>
    </cofactor>
</comment>
<dbReference type="Gene3D" id="2.40.110.10">
    <property type="entry name" value="Butyryl-CoA Dehydrogenase, subunit A, domain 2"/>
    <property type="match status" value="1"/>
</dbReference>
<proteinExistence type="inferred from homology"/>
<dbReference type="RefSeq" id="WP_123682926.1">
    <property type="nucleotide sequence ID" value="NZ_RKHY01000001.1"/>
</dbReference>
<dbReference type="Pfam" id="PF02770">
    <property type="entry name" value="Acyl-CoA_dh_M"/>
    <property type="match status" value="1"/>
</dbReference>
<dbReference type="Gene3D" id="1.20.140.10">
    <property type="entry name" value="Butyryl-CoA Dehydrogenase, subunit A, domain 3"/>
    <property type="match status" value="1"/>
</dbReference>
<sequence>MPAEPLDIDIDPEAYQRLHALLDEPAADASLTPRELDVRARTRQVVAADVAPRAAMLDATHTFAHDSVRALARAGLCGLLFPEHLGGTADTTVAYAVAMEEVTAGCAATSLVFMTQTHAAYPLLLAGTEELQRRYIPGLLDGSRYGSLAITEPDAGSDVASLTTTATPVADGWSLSGQKTFITTGDKADVIICFATVDRTLGRAGVTAFVLEGGWAGLTRGAPLHKMGMHGSSTAELFFDHVAVPRENLLGEVGGGWSVVMSSVVKSRISAAAQGVGLARAAYARTLATLTRLHGHRLPDECSFALAGLRGRILQGRLLLHAVARQVDADPGVSPGQIAIMKQSCTDLGFQASVDAARILGPYGDLAVFGVERCLRDAKVTQIYDGTNEIQRLLIGRETTRAMEGSA</sequence>
<dbReference type="Pfam" id="PF00441">
    <property type="entry name" value="Acyl-CoA_dh_1"/>
    <property type="match status" value="1"/>
</dbReference>
<dbReference type="InterPro" id="IPR009100">
    <property type="entry name" value="AcylCoA_DH/oxidase_NM_dom_sf"/>
</dbReference>
<dbReference type="PIRSF" id="PIRSF016578">
    <property type="entry name" value="HsaA"/>
    <property type="match status" value="1"/>
</dbReference>
<evidence type="ECO:0000256" key="5">
    <source>
        <dbReference type="ARBA" id="ARBA00023002"/>
    </source>
</evidence>
<evidence type="ECO:0000256" key="4">
    <source>
        <dbReference type="ARBA" id="ARBA00022827"/>
    </source>
</evidence>
<comment type="similarity">
    <text evidence="2 6">Belongs to the acyl-CoA dehydrogenase family.</text>
</comment>
<dbReference type="SUPFAM" id="SSF47203">
    <property type="entry name" value="Acyl-CoA dehydrogenase C-terminal domain-like"/>
    <property type="match status" value="1"/>
</dbReference>
<evidence type="ECO:0000259" key="8">
    <source>
        <dbReference type="Pfam" id="PF02770"/>
    </source>
</evidence>
<evidence type="ECO:0000313" key="11">
    <source>
        <dbReference type="Proteomes" id="UP000274843"/>
    </source>
</evidence>
<feature type="domain" description="Acyl-CoA oxidase/dehydrogenase middle" evidence="8">
    <location>
        <begin position="148"/>
        <end position="242"/>
    </location>
</feature>
<dbReference type="Proteomes" id="UP000274843">
    <property type="component" value="Unassembled WGS sequence"/>
</dbReference>
<evidence type="ECO:0000259" key="7">
    <source>
        <dbReference type="Pfam" id="PF00441"/>
    </source>
</evidence>
<dbReference type="GO" id="GO:0003995">
    <property type="term" value="F:acyl-CoA dehydrogenase activity"/>
    <property type="evidence" value="ECO:0007669"/>
    <property type="project" value="InterPro"/>
</dbReference>
<dbReference type="SUPFAM" id="SSF56645">
    <property type="entry name" value="Acyl-CoA dehydrogenase NM domain-like"/>
    <property type="match status" value="1"/>
</dbReference>
<dbReference type="EMBL" id="RKHY01000001">
    <property type="protein sequence ID" value="ROS38589.1"/>
    <property type="molecule type" value="Genomic_DNA"/>
</dbReference>
<dbReference type="Gene3D" id="1.10.540.10">
    <property type="entry name" value="Acyl-CoA dehydrogenase/oxidase, N-terminal domain"/>
    <property type="match status" value="1"/>
</dbReference>
<evidence type="ECO:0000256" key="2">
    <source>
        <dbReference type="ARBA" id="ARBA00009347"/>
    </source>
</evidence>
<keyword evidence="11" id="KW-1185">Reference proteome</keyword>
<dbReference type="InterPro" id="IPR006091">
    <property type="entry name" value="Acyl-CoA_Oxase/DH_mid-dom"/>
</dbReference>
<dbReference type="InterPro" id="IPR037069">
    <property type="entry name" value="AcylCoA_DH/ox_N_sf"/>
</dbReference>
<dbReference type="InterPro" id="IPR006089">
    <property type="entry name" value="Acyl-CoA_DH_CS"/>
</dbReference>
<dbReference type="InterPro" id="IPR046373">
    <property type="entry name" value="Acyl-CoA_Oxase/DH_mid-dom_sf"/>
</dbReference>
<feature type="domain" description="Acyl-CoA dehydrogenase/oxidase C-terminal" evidence="7">
    <location>
        <begin position="254"/>
        <end position="398"/>
    </location>
</feature>
<keyword evidence="5 6" id="KW-0560">Oxidoreductase</keyword>
<gene>
    <name evidence="10" type="ORF">EDD35_0872</name>
</gene>
<dbReference type="PANTHER" id="PTHR43884">
    <property type="entry name" value="ACYL-COA DEHYDROGENASE"/>
    <property type="match status" value="1"/>
</dbReference>
<feature type="domain" description="Acyl-CoA dehydrogenase/oxidase N-terminal" evidence="9">
    <location>
        <begin position="33"/>
        <end position="142"/>
    </location>
</feature>
<dbReference type="PANTHER" id="PTHR43884:SF12">
    <property type="entry name" value="ISOVALERYL-COA DEHYDROGENASE, MITOCHONDRIAL-RELATED"/>
    <property type="match status" value="1"/>
</dbReference>
<dbReference type="PROSITE" id="PS00072">
    <property type="entry name" value="ACYL_COA_DH_1"/>
    <property type="match status" value="1"/>
</dbReference>
<name>A0A3N2GQS4_9PSEU</name>
<dbReference type="FunFam" id="2.40.110.10:FF:000002">
    <property type="entry name" value="Acyl-CoA dehydrogenase fadE12"/>
    <property type="match status" value="1"/>
</dbReference>
<accession>A0A3N2GQS4</accession>
<comment type="caution">
    <text evidence="10">The sequence shown here is derived from an EMBL/GenBank/DDBJ whole genome shotgun (WGS) entry which is preliminary data.</text>
</comment>